<dbReference type="RefSeq" id="WP_145434974.1">
    <property type="nucleotide sequence ID" value="NZ_CP036339.1"/>
</dbReference>
<evidence type="ECO:0000313" key="1">
    <source>
        <dbReference type="EMBL" id="QDT75304.1"/>
    </source>
</evidence>
<accession>A0A517U3U7</accession>
<reference evidence="1 2" key="1">
    <citation type="submission" date="2019-02" db="EMBL/GenBank/DDBJ databases">
        <title>Deep-cultivation of Planctomycetes and their phenomic and genomic characterization uncovers novel biology.</title>
        <authorList>
            <person name="Wiegand S."/>
            <person name="Jogler M."/>
            <person name="Boedeker C."/>
            <person name="Pinto D."/>
            <person name="Vollmers J."/>
            <person name="Rivas-Marin E."/>
            <person name="Kohn T."/>
            <person name="Peeters S.H."/>
            <person name="Heuer A."/>
            <person name="Rast P."/>
            <person name="Oberbeckmann S."/>
            <person name="Bunk B."/>
            <person name="Jeske O."/>
            <person name="Meyerdierks A."/>
            <person name="Storesund J.E."/>
            <person name="Kallscheuer N."/>
            <person name="Luecker S."/>
            <person name="Lage O.M."/>
            <person name="Pohl T."/>
            <person name="Merkel B.J."/>
            <person name="Hornburger P."/>
            <person name="Mueller R.-W."/>
            <person name="Bruemmer F."/>
            <person name="Labrenz M."/>
            <person name="Spormann A.M."/>
            <person name="Op den Camp H."/>
            <person name="Overmann J."/>
            <person name="Amann R."/>
            <person name="Jetten M.S.M."/>
            <person name="Mascher T."/>
            <person name="Medema M.H."/>
            <person name="Devos D.P."/>
            <person name="Kaster A.-K."/>
            <person name="Ovreas L."/>
            <person name="Rohde M."/>
            <person name="Galperin M.Y."/>
            <person name="Jogler C."/>
        </authorList>
    </citation>
    <scope>NUCLEOTIDE SEQUENCE [LARGE SCALE GENOMIC DNA]</scope>
    <source>
        <strain evidence="1 2">I41</strain>
    </source>
</reference>
<gene>
    <name evidence="1" type="ORF">I41_45140</name>
</gene>
<sequence>MIQRVCNHTALLVVGIAIGAALTAGWHGLTTTPRAHAVATHGADNFAIATGLVDDQIEALYFLDYLTGDLRAAIVNRRNGQFTGYFRYNVLQDFEAIGDPPRFLMVTGMADIPRGSGPTQIGKALIYVAEASSGQVAAYVLPFNSTLNAAGAPQTGTFVRVARGSFRDAFVRDE</sequence>
<dbReference type="KEGG" id="llh:I41_45140"/>
<dbReference type="EMBL" id="CP036339">
    <property type="protein sequence ID" value="QDT75304.1"/>
    <property type="molecule type" value="Genomic_DNA"/>
</dbReference>
<name>A0A517U3U7_9BACT</name>
<protein>
    <submittedName>
        <fullName evidence="1">Uncharacterized protein</fullName>
    </submittedName>
</protein>
<proteinExistence type="predicted"/>
<organism evidence="1 2">
    <name type="scientific">Lacipirellula limnantheis</name>
    <dbReference type="NCBI Taxonomy" id="2528024"/>
    <lineage>
        <taxon>Bacteria</taxon>
        <taxon>Pseudomonadati</taxon>
        <taxon>Planctomycetota</taxon>
        <taxon>Planctomycetia</taxon>
        <taxon>Pirellulales</taxon>
        <taxon>Lacipirellulaceae</taxon>
        <taxon>Lacipirellula</taxon>
    </lineage>
</organism>
<dbReference type="Proteomes" id="UP000317909">
    <property type="component" value="Chromosome"/>
</dbReference>
<dbReference type="OrthoDB" id="213867at2"/>
<dbReference type="AlphaFoldDB" id="A0A517U3U7"/>
<keyword evidence="2" id="KW-1185">Reference proteome</keyword>
<evidence type="ECO:0000313" key="2">
    <source>
        <dbReference type="Proteomes" id="UP000317909"/>
    </source>
</evidence>